<comment type="similarity">
    <text evidence="2 14">Belongs to the ZP domain family. ZPC subfamily.</text>
</comment>
<comment type="subcellular location">
    <subcellularLocation>
        <location evidence="1">Secreted</location>
        <location evidence="1">Extracellular space</location>
        <location evidence="1">Extracellular matrix</location>
    </subcellularLocation>
    <subcellularLocation>
        <location evidence="14">Zona pellucida</location>
    </subcellularLocation>
    <subcellularLocation>
        <location evidence="14">Cell membrane</location>
        <topology evidence="14">Single-pass type I membrane protein</topology>
    </subcellularLocation>
</comment>
<gene>
    <name evidence="16" type="primary">ZP3</name>
    <name evidence="16" type="ORF">Y1Q_0001725</name>
</gene>
<dbReference type="GO" id="GO:0035805">
    <property type="term" value="C:egg coat"/>
    <property type="evidence" value="ECO:0007669"/>
    <property type="project" value="UniProtKB-SubCell"/>
</dbReference>
<comment type="caution">
    <text evidence="16">The sequence shown here is derived from an EMBL/GenBank/DDBJ whole genome shotgun (WGS) entry which is preliminary data.</text>
</comment>
<dbReference type="PANTHER" id="PTHR11576">
    <property type="entry name" value="ZONA PELLUCIDA SPERM-BINDING PROTEIN 3"/>
    <property type="match status" value="1"/>
</dbReference>
<dbReference type="PRINTS" id="PR00023">
    <property type="entry name" value="ZPELLUCIDA"/>
</dbReference>
<evidence type="ECO:0000256" key="12">
    <source>
        <dbReference type="ARBA" id="ARBA00023157"/>
    </source>
</evidence>
<evidence type="ECO:0000313" key="17">
    <source>
        <dbReference type="Proteomes" id="UP000050525"/>
    </source>
</evidence>
<name>A0A151MAL6_ALLMI</name>
<evidence type="ECO:0000256" key="14">
    <source>
        <dbReference type="RuleBase" id="RU367066"/>
    </source>
</evidence>
<evidence type="ECO:0000256" key="2">
    <source>
        <dbReference type="ARBA" id="ARBA00006735"/>
    </source>
</evidence>
<comment type="PTM">
    <text evidence="14">Proteolytically cleaved before the transmembrane segment to yield the secreted ectodomain incorporated in the zona pellucida.</text>
</comment>
<dbReference type="PROSITE" id="PS51034">
    <property type="entry name" value="ZP_2"/>
    <property type="match status" value="1"/>
</dbReference>
<evidence type="ECO:0000256" key="4">
    <source>
        <dbReference type="ARBA" id="ARBA00022475"/>
    </source>
</evidence>
<keyword evidence="17" id="KW-1185">Reference proteome</keyword>
<dbReference type="InterPro" id="IPR042235">
    <property type="entry name" value="ZP-C_dom"/>
</dbReference>
<dbReference type="GO" id="GO:2000344">
    <property type="term" value="P:positive regulation of acrosome reaction"/>
    <property type="evidence" value="ECO:0007669"/>
    <property type="project" value="UniProtKB-UniRule"/>
</dbReference>
<dbReference type="Pfam" id="PF00100">
    <property type="entry name" value="Zona_pellucida"/>
    <property type="match status" value="1"/>
</dbReference>
<evidence type="ECO:0000256" key="7">
    <source>
        <dbReference type="ARBA" id="ARBA00022685"/>
    </source>
</evidence>
<dbReference type="GO" id="GO:0005886">
    <property type="term" value="C:plasma membrane"/>
    <property type="evidence" value="ECO:0007669"/>
    <property type="project" value="UniProtKB-SubCell"/>
</dbReference>
<reference evidence="16 17" key="1">
    <citation type="journal article" date="2012" name="Genome Biol.">
        <title>Sequencing three crocodilian genomes to illuminate the evolution of archosaurs and amniotes.</title>
        <authorList>
            <person name="St John J.A."/>
            <person name="Braun E.L."/>
            <person name="Isberg S.R."/>
            <person name="Miles L.G."/>
            <person name="Chong A.Y."/>
            <person name="Gongora J."/>
            <person name="Dalzell P."/>
            <person name="Moran C."/>
            <person name="Bed'hom B."/>
            <person name="Abzhanov A."/>
            <person name="Burgess S.C."/>
            <person name="Cooksey A.M."/>
            <person name="Castoe T.A."/>
            <person name="Crawford N.G."/>
            <person name="Densmore L.D."/>
            <person name="Drew J.C."/>
            <person name="Edwards S.V."/>
            <person name="Faircloth B.C."/>
            <person name="Fujita M.K."/>
            <person name="Greenwold M.J."/>
            <person name="Hoffmann F.G."/>
            <person name="Howard J.M."/>
            <person name="Iguchi T."/>
            <person name="Janes D.E."/>
            <person name="Khan S.Y."/>
            <person name="Kohno S."/>
            <person name="de Koning A.J."/>
            <person name="Lance S.L."/>
            <person name="McCarthy F.M."/>
            <person name="McCormack J.E."/>
            <person name="Merchant M.E."/>
            <person name="Peterson D.G."/>
            <person name="Pollock D.D."/>
            <person name="Pourmand N."/>
            <person name="Raney B.J."/>
            <person name="Roessler K.A."/>
            <person name="Sanford J.R."/>
            <person name="Sawyer R.H."/>
            <person name="Schmidt C.J."/>
            <person name="Triplett E.W."/>
            <person name="Tuberville T.D."/>
            <person name="Venegas-Anaya M."/>
            <person name="Howard J.T."/>
            <person name="Jarvis E.D."/>
            <person name="Guillette L.J.Jr."/>
            <person name="Glenn T.C."/>
            <person name="Green R.E."/>
            <person name="Ray D.A."/>
        </authorList>
    </citation>
    <scope>NUCLEOTIDE SEQUENCE [LARGE SCALE GENOMIC DNA]</scope>
    <source>
        <strain evidence="16">KSC_2009_1</strain>
    </source>
</reference>
<dbReference type="AlphaFoldDB" id="A0A151MAL6"/>
<dbReference type="PANTHER" id="PTHR11576:SF2">
    <property type="entry name" value="ZONA PELLUCIDA SPERM-BINDING PROTEIN 3"/>
    <property type="match status" value="1"/>
</dbReference>
<sequence>MVITVNRDLFGTGRLINVADLSLGPVSCKYTSLNPVDNTVTFSAGLHECGSTVQMTPDSLVYRTVLSYNPTPAANAVIIRTNPTTIPIECHYPRKENVSSKAIKPTWAPFVSTVSAEERLAFSLRLMNDDWSAERPFTGFQLGDVLNIQAEVTTGSHMGLRLFVDSCVASLTPEREASPHYSIIDFNGCLVDGRLDDASSAFITPRPRQDMLRFTVDVFRFSGDASNLIYITCHLKVTPVEQAPDPLNKACSFNKAGNIWSPVEGTRDICSCCETRNCGLLVHSRRINHLDRWAGRRFRRDVSPTPDLSSEKEVEVDVVVGPLFLSIDQGPRGVSEDQEETSEGAAEKPGMMVGLVSMAAAVALAAIALGVVLIHRKCGRSSPLA</sequence>
<dbReference type="STRING" id="8496.A0A151MAL6"/>
<keyword evidence="7 14" id="KW-0165">Cleavage on pair of basic residues</keyword>
<keyword evidence="10 14" id="KW-1133">Transmembrane helix</keyword>
<dbReference type="Gene3D" id="2.60.40.3210">
    <property type="entry name" value="Zona pellucida, ZP-N domain"/>
    <property type="match status" value="1"/>
</dbReference>
<evidence type="ECO:0000256" key="13">
    <source>
        <dbReference type="ARBA" id="ARBA00023180"/>
    </source>
</evidence>
<keyword evidence="4 14" id="KW-1003">Cell membrane</keyword>
<dbReference type="GO" id="GO:0035803">
    <property type="term" value="P:egg coat formation"/>
    <property type="evidence" value="ECO:0007669"/>
    <property type="project" value="UniProtKB-UniRule"/>
</dbReference>
<evidence type="ECO:0000256" key="10">
    <source>
        <dbReference type="ARBA" id="ARBA00022989"/>
    </source>
</evidence>
<evidence type="ECO:0000256" key="5">
    <source>
        <dbReference type="ARBA" id="ARBA00022525"/>
    </source>
</evidence>
<proteinExistence type="inferred from homology"/>
<keyword evidence="12 14" id="KW-1015">Disulfide bond</keyword>
<feature type="transmembrane region" description="Helical" evidence="14">
    <location>
        <begin position="351"/>
        <end position="374"/>
    </location>
</feature>
<dbReference type="Proteomes" id="UP000050525">
    <property type="component" value="Unassembled WGS sequence"/>
</dbReference>
<dbReference type="Pfam" id="PF23344">
    <property type="entry name" value="ZP-N"/>
    <property type="match status" value="1"/>
</dbReference>
<evidence type="ECO:0000256" key="8">
    <source>
        <dbReference type="ARBA" id="ARBA00022692"/>
    </source>
</evidence>
<keyword evidence="9 14" id="KW-0732">Signal</keyword>
<keyword evidence="11 14" id="KW-0472">Membrane</keyword>
<comment type="domain">
    <text evidence="14">The ZP domain is involved in the polymerization of the ZP proteins to form the zona pellucida.</text>
</comment>
<protein>
    <recommendedName>
        <fullName evidence="3 14">Zona pellucida sperm-binding protein 3</fullName>
    </recommendedName>
</protein>
<accession>A0A151MAL6</accession>
<dbReference type="InterPro" id="IPR048290">
    <property type="entry name" value="ZP_chr"/>
</dbReference>
<evidence type="ECO:0000256" key="3">
    <source>
        <dbReference type="ARBA" id="ARBA00017980"/>
    </source>
</evidence>
<evidence type="ECO:0000256" key="6">
    <source>
        <dbReference type="ARBA" id="ARBA00022530"/>
    </source>
</evidence>
<dbReference type="EMBL" id="AKHW03006295">
    <property type="protein sequence ID" value="KYO21554.1"/>
    <property type="molecule type" value="Genomic_DNA"/>
</dbReference>
<evidence type="ECO:0000313" key="16">
    <source>
        <dbReference type="EMBL" id="KYO21554.1"/>
    </source>
</evidence>
<dbReference type="InterPro" id="IPR001507">
    <property type="entry name" value="ZP_dom"/>
</dbReference>
<dbReference type="FunFam" id="2.60.40.4100:FF:000002">
    <property type="entry name" value="Zona pellucida sperm-binding protein 3"/>
    <property type="match status" value="1"/>
</dbReference>
<dbReference type="GO" id="GO:0035804">
    <property type="term" value="F:structural constituent of egg coat"/>
    <property type="evidence" value="ECO:0007669"/>
    <property type="project" value="UniProtKB-UniRule"/>
</dbReference>
<dbReference type="SMART" id="SM00241">
    <property type="entry name" value="ZP"/>
    <property type="match status" value="1"/>
</dbReference>
<dbReference type="FunFam" id="2.60.40.3210:FF:000001">
    <property type="entry name" value="Zona pellucida sperm-binding protein 3"/>
    <property type="match status" value="1"/>
</dbReference>
<evidence type="ECO:0000256" key="11">
    <source>
        <dbReference type="ARBA" id="ARBA00023136"/>
    </source>
</evidence>
<evidence type="ECO:0000256" key="1">
    <source>
        <dbReference type="ARBA" id="ARBA00004498"/>
    </source>
</evidence>
<dbReference type="eggNOG" id="ENOG502QSZF">
    <property type="taxonomic scope" value="Eukaryota"/>
</dbReference>
<keyword evidence="6 14" id="KW-0272">Extracellular matrix</keyword>
<keyword evidence="13" id="KW-0325">Glycoprotein</keyword>
<dbReference type="GO" id="GO:0007339">
    <property type="term" value="P:binding of sperm to zona pellucida"/>
    <property type="evidence" value="ECO:0007669"/>
    <property type="project" value="UniProtKB-UniRule"/>
</dbReference>
<evidence type="ECO:0000259" key="15">
    <source>
        <dbReference type="PROSITE" id="PS51034"/>
    </source>
</evidence>
<keyword evidence="5 14" id="KW-0964">Secreted</keyword>
<comment type="function">
    <text evidence="14">Component of the zona pellucida, an extracellular matrix surrounding oocytes which mediates sperm binding, induction of the acrosome reaction and prevents post-fertilization polyspermy. The zona pellucida is composed of 3 to 4 glycoproteins, ZP1, ZP2, ZP3, and ZP4. ZP3 is essential for sperm binding and zona matrix formation.</text>
</comment>
<dbReference type="Gene3D" id="2.60.40.4100">
    <property type="entry name" value="Zona pellucida, ZP-C domain"/>
    <property type="match status" value="1"/>
</dbReference>
<dbReference type="GO" id="GO:0032190">
    <property type="term" value="F:acrosin binding"/>
    <property type="evidence" value="ECO:0007669"/>
    <property type="project" value="TreeGrafter"/>
</dbReference>
<organism evidence="16 17">
    <name type="scientific">Alligator mississippiensis</name>
    <name type="common">American alligator</name>
    <dbReference type="NCBI Taxonomy" id="8496"/>
    <lineage>
        <taxon>Eukaryota</taxon>
        <taxon>Metazoa</taxon>
        <taxon>Chordata</taxon>
        <taxon>Craniata</taxon>
        <taxon>Vertebrata</taxon>
        <taxon>Euteleostomi</taxon>
        <taxon>Archelosauria</taxon>
        <taxon>Archosauria</taxon>
        <taxon>Crocodylia</taxon>
        <taxon>Alligatoridae</taxon>
        <taxon>Alligatorinae</taxon>
        <taxon>Alligator</taxon>
    </lineage>
</organism>
<evidence type="ECO:0000256" key="9">
    <source>
        <dbReference type="ARBA" id="ARBA00022729"/>
    </source>
</evidence>
<feature type="domain" description="ZP" evidence="15">
    <location>
        <begin position="1"/>
        <end position="258"/>
    </location>
</feature>
<dbReference type="InterPro" id="IPR055356">
    <property type="entry name" value="ZP-N"/>
</dbReference>
<keyword evidence="8 14" id="KW-0812">Transmembrane</keyword>
<dbReference type="InterPro" id="IPR055355">
    <property type="entry name" value="ZP-C"/>
</dbReference>